<dbReference type="GO" id="GO:0016757">
    <property type="term" value="F:glycosyltransferase activity"/>
    <property type="evidence" value="ECO:0007669"/>
    <property type="project" value="UniProtKB-KW"/>
</dbReference>
<comment type="similarity">
    <text evidence="2">Belongs to the glycosyltransferase 2 family.</text>
</comment>
<dbReference type="PANTHER" id="PTHR43179:SF12">
    <property type="entry name" value="GALACTOFURANOSYLTRANSFERASE GLFT2"/>
    <property type="match status" value="1"/>
</dbReference>
<evidence type="ECO:0000256" key="4">
    <source>
        <dbReference type="ARBA" id="ARBA00022679"/>
    </source>
</evidence>
<name>A0A919ASY0_9ACTN</name>
<dbReference type="Pfam" id="PF00535">
    <property type="entry name" value="Glycos_transf_2"/>
    <property type="match status" value="1"/>
</dbReference>
<dbReference type="Gene3D" id="3.90.550.10">
    <property type="entry name" value="Spore Coat Polysaccharide Biosynthesis Protein SpsA, Chain A"/>
    <property type="match status" value="1"/>
</dbReference>
<evidence type="ECO:0000256" key="3">
    <source>
        <dbReference type="ARBA" id="ARBA00022676"/>
    </source>
</evidence>
<evidence type="ECO:0000313" key="6">
    <source>
        <dbReference type="EMBL" id="GHF24026.1"/>
    </source>
</evidence>
<dbReference type="Proteomes" id="UP000630718">
    <property type="component" value="Unassembled WGS sequence"/>
</dbReference>
<keyword evidence="3" id="KW-0328">Glycosyltransferase</keyword>
<evidence type="ECO:0000259" key="5">
    <source>
        <dbReference type="Pfam" id="PF00535"/>
    </source>
</evidence>
<protein>
    <submittedName>
        <fullName evidence="6">Transferase</fullName>
    </submittedName>
</protein>
<dbReference type="PANTHER" id="PTHR43179">
    <property type="entry name" value="RHAMNOSYLTRANSFERASE WBBL"/>
    <property type="match status" value="1"/>
</dbReference>
<gene>
    <name evidence="6" type="ORF">GCM10018772_57120</name>
</gene>
<keyword evidence="7" id="KW-1185">Reference proteome</keyword>
<keyword evidence="4 6" id="KW-0808">Transferase</keyword>
<reference evidence="6" key="1">
    <citation type="journal article" date="2014" name="Int. J. Syst. Evol. Microbiol.">
        <title>Complete genome sequence of Corynebacterium casei LMG S-19264T (=DSM 44701T), isolated from a smear-ripened cheese.</title>
        <authorList>
            <consortium name="US DOE Joint Genome Institute (JGI-PGF)"/>
            <person name="Walter F."/>
            <person name="Albersmeier A."/>
            <person name="Kalinowski J."/>
            <person name="Ruckert C."/>
        </authorList>
    </citation>
    <scope>NUCLEOTIDE SEQUENCE</scope>
    <source>
        <strain evidence="6">JCM 4477</strain>
    </source>
</reference>
<accession>A0A919ASY0</accession>
<evidence type="ECO:0000256" key="1">
    <source>
        <dbReference type="ARBA" id="ARBA00004776"/>
    </source>
</evidence>
<feature type="domain" description="Glycosyltransferase 2-like" evidence="5">
    <location>
        <begin position="11"/>
        <end position="142"/>
    </location>
</feature>
<evidence type="ECO:0000256" key="2">
    <source>
        <dbReference type="ARBA" id="ARBA00006739"/>
    </source>
</evidence>
<evidence type="ECO:0000313" key="7">
    <source>
        <dbReference type="Proteomes" id="UP000630718"/>
    </source>
</evidence>
<dbReference type="EMBL" id="BNBI01000014">
    <property type="protein sequence ID" value="GHF24026.1"/>
    <property type="molecule type" value="Genomic_DNA"/>
</dbReference>
<organism evidence="6 7">
    <name type="scientific">Streptomyces fumanus</name>
    <dbReference type="NCBI Taxonomy" id="67302"/>
    <lineage>
        <taxon>Bacteria</taxon>
        <taxon>Bacillati</taxon>
        <taxon>Actinomycetota</taxon>
        <taxon>Actinomycetes</taxon>
        <taxon>Kitasatosporales</taxon>
        <taxon>Streptomycetaceae</taxon>
        <taxon>Streptomyces</taxon>
    </lineage>
</organism>
<dbReference type="InterPro" id="IPR029044">
    <property type="entry name" value="Nucleotide-diphossugar_trans"/>
</dbReference>
<sequence length="339" mass="36437">MTQTPRTGYAVVIPTLARATLADCLAALVAAHGPDPDEIVLVDDRPDPDADPGALEYPLSVLGDLRERTVVLRSGGRGPAAARNTGLSAVIAPWTAFLDDDVQVGPHWCDQLAQDLAEAGPGTAGVQGVIAVPLPGERRPTDWERGTAGLATARWITADMAYRTEALKQVGGFDERFTRAFREDADLALRVLDAGWRIRQGRRTTRHPVRPAGRWVSLRQQRGNADDALMRRLHGPDWWAKAVAPRGRIRRHAAITAAGAAALVLAAAGRPRAAAAAGLAWAAGTAEFAWARIAPGPRTRHEVTTMVTTSVLIPPAATWHRISGEWRHRSAPAWQEVTA</sequence>
<comment type="pathway">
    <text evidence="1">Cell wall biogenesis; cell wall polysaccharide biosynthesis.</text>
</comment>
<proteinExistence type="inferred from homology"/>
<dbReference type="InterPro" id="IPR001173">
    <property type="entry name" value="Glyco_trans_2-like"/>
</dbReference>
<comment type="caution">
    <text evidence="6">The sequence shown here is derived from an EMBL/GenBank/DDBJ whole genome shotgun (WGS) entry which is preliminary data.</text>
</comment>
<reference evidence="6" key="2">
    <citation type="submission" date="2020-09" db="EMBL/GenBank/DDBJ databases">
        <authorList>
            <person name="Sun Q."/>
            <person name="Ohkuma M."/>
        </authorList>
    </citation>
    <scope>NUCLEOTIDE SEQUENCE</scope>
    <source>
        <strain evidence="6">JCM 4477</strain>
    </source>
</reference>
<dbReference type="SUPFAM" id="SSF53448">
    <property type="entry name" value="Nucleotide-diphospho-sugar transferases"/>
    <property type="match status" value="1"/>
</dbReference>
<dbReference type="AlphaFoldDB" id="A0A919ASY0"/>
<dbReference type="RefSeq" id="WP_190207315.1">
    <property type="nucleotide sequence ID" value="NZ_BNBI01000014.1"/>
</dbReference>